<sequence>MLSLLAPRAAAGAPALTIAAASWAGWCGGSSRLFSGSPAAAAAAAEPPPAAGGAAAPDGSGSGEDERAATLPVEQLAKALLAGNARGQLTTVKAGSPAHDESKVSSSVVPYLCPKGEAPVVLLGEHEAEHLANLGHDAKASLATGHISPTWFIQRLRGTGWLPRRVALLGLLEPLPDAEAQFALEQTRKAYAGAPALAALLPREERLSAAGLKGFRLGSLSQCVYVDHAGRQHNVAPQDLDACYLDPLALPQHDLLAELNQQVEWLPQLQLFCAAYLGVHTSGVLLTEADRMGFTLFGRPAVEAVESAEGRAQVDLAAAQQQRWRQFRIGSARELRSKQAFLELLQQMKEEVKAATGAEL</sequence>
<evidence type="ECO:0000313" key="2">
    <source>
        <dbReference type="EMBL" id="PRW39325.1"/>
    </source>
</evidence>
<name>A0A2P6TJ98_CHLSO</name>
<evidence type="ECO:0000256" key="1">
    <source>
        <dbReference type="SAM" id="MobiDB-lite"/>
    </source>
</evidence>
<dbReference type="PANTHER" id="PTHR37375">
    <property type="entry name" value="EXPRESSED PROTEIN"/>
    <property type="match status" value="1"/>
</dbReference>
<organism evidence="2 3">
    <name type="scientific">Chlorella sorokiniana</name>
    <name type="common">Freshwater green alga</name>
    <dbReference type="NCBI Taxonomy" id="3076"/>
    <lineage>
        <taxon>Eukaryota</taxon>
        <taxon>Viridiplantae</taxon>
        <taxon>Chlorophyta</taxon>
        <taxon>core chlorophytes</taxon>
        <taxon>Trebouxiophyceae</taxon>
        <taxon>Chlorellales</taxon>
        <taxon>Chlorellaceae</taxon>
        <taxon>Chlorella clade</taxon>
        <taxon>Chlorella</taxon>
    </lineage>
</organism>
<protein>
    <submittedName>
        <fullName evidence="2">Uncharacterized protein</fullName>
    </submittedName>
</protein>
<proteinExistence type="predicted"/>
<comment type="caution">
    <text evidence="2">The sequence shown here is derived from an EMBL/GenBank/DDBJ whole genome shotgun (WGS) entry which is preliminary data.</text>
</comment>
<dbReference type="SUPFAM" id="SSF50475">
    <property type="entry name" value="FMN-binding split barrel"/>
    <property type="match status" value="1"/>
</dbReference>
<dbReference type="Proteomes" id="UP000239899">
    <property type="component" value="Unassembled WGS sequence"/>
</dbReference>
<dbReference type="EMBL" id="LHPG02000014">
    <property type="protein sequence ID" value="PRW39325.1"/>
    <property type="molecule type" value="Genomic_DNA"/>
</dbReference>
<evidence type="ECO:0000313" key="3">
    <source>
        <dbReference type="Proteomes" id="UP000239899"/>
    </source>
</evidence>
<dbReference type="InterPro" id="IPR012349">
    <property type="entry name" value="Split_barrel_FMN-bd"/>
</dbReference>
<reference evidence="2 3" key="1">
    <citation type="journal article" date="2018" name="Plant J.">
        <title>Genome sequences of Chlorella sorokiniana UTEX 1602 and Micractinium conductrix SAG 241.80: implications to maltose excretion by a green alga.</title>
        <authorList>
            <person name="Arriola M.B."/>
            <person name="Velmurugan N."/>
            <person name="Zhang Y."/>
            <person name="Plunkett M.H."/>
            <person name="Hondzo H."/>
            <person name="Barney B.M."/>
        </authorList>
    </citation>
    <scope>NUCLEOTIDE SEQUENCE [LARGE SCALE GENOMIC DNA]</scope>
    <source>
        <strain evidence="3">UTEX 1602</strain>
    </source>
</reference>
<gene>
    <name evidence="2" type="ORF">C2E21_7060</name>
</gene>
<feature type="region of interest" description="Disordered" evidence="1">
    <location>
        <begin position="43"/>
        <end position="67"/>
    </location>
</feature>
<accession>A0A2P6TJ98</accession>
<keyword evidence="3" id="KW-1185">Reference proteome</keyword>
<dbReference type="OrthoDB" id="509644at2759"/>
<dbReference type="Gene3D" id="2.30.110.10">
    <property type="entry name" value="Electron Transport, Fmn-binding Protein, Chain A"/>
    <property type="match status" value="1"/>
</dbReference>
<dbReference type="AlphaFoldDB" id="A0A2P6TJ98"/>
<feature type="compositionally biased region" description="Low complexity" evidence="1">
    <location>
        <begin position="43"/>
        <end position="59"/>
    </location>
</feature>
<dbReference type="PANTHER" id="PTHR37375:SF1">
    <property type="entry name" value="DUF2470 DOMAIN-CONTAINING PROTEIN"/>
    <property type="match status" value="1"/>
</dbReference>